<evidence type="ECO:0000256" key="1">
    <source>
        <dbReference type="SAM" id="Coils"/>
    </source>
</evidence>
<feature type="compositionally biased region" description="Basic and acidic residues" evidence="2">
    <location>
        <begin position="552"/>
        <end position="562"/>
    </location>
</feature>
<feature type="coiled-coil region" evidence="1">
    <location>
        <begin position="614"/>
        <end position="648"/>
    </location>
</feature>
<keyword evidence="1" id="KW-0175">Coiled coil</keyword>
<keyword evidence="4" id="KW-1185">Reference proteome</keyword>
<feature type="region of interest" description="Disordered" evidence="2">
    <location>
        <begin position="392"/>
        <end position="425"/>
    </location>
</feature>
<feature type="region of interest" description="Disordered" evidence="2">
    <location>
        <begin position="732"/>
        <end position="789"/>
    </location>
</feature>
<feature type="compositionally biased region" description="Basic residues" evidence="2">
    <location>
        <begin position="563"/>
        <end position="573"/>
    </location>
</feature>
<dbReference type="EMBL" id="BFEA01000320">
    <property type="protein sequence ID" value="GBG79480.1"/>
    <property type="molecule type" value="Genomic_DNA"/>
</dbReference>
<protein>
    <submittedName>
        <fullName evidence="3">Uncharacterized protein</fullName>
    </submittedName>
</protein>
<comment type="caution">
    <text evidence="3">The sequence shown here is derived from an EMBL/GenBank/DDBJ whole genome shotgun (WGS) entry which is preliminary data.</text>
</comment>
<feature type="compositionally biased region" description="Acidic residues" evidence="2">
    <location>
        <begin position="805"/>
        <end position="815"/>
    </location>
</feature>
<feature type="region of interest" description="Disordered" evidence="2">
    <location>
        <begin position="447"/>
        <end position="476"/>
    </location>
</feature>
<accession>A0A388LAY8</accession>
<feature type="region of interest" description="Disordered" evidence="2">
    <location>
        <begin position="526"/>
        <end position="605"/>
    </location>
</feature>
<feature type="region of interest" description="Disordered" evidence="2">
    <location>
        <begin position="669"/>
        <end position="703"/>
    </location>
</feature>
<dbReference type="Proteomes" id="UP000265515">
    <property type="component" value="Unassembled WGS sequence"/>
</dbReference>
<name>A0A388LAY8_CHABU</name>
<reference evidence="3 4" key="1">
    <citation type="journal article" date="2018" name="Cell">
        <title>The Chara Genome: Secondary Complexity and Implications for Plant Terrestrialization.</title>
        <authorList>
            <person name="Nishiyama T."/>
            <person name="Sakayama H."/>
            <person name="Vries J.D."/>
            <person name="Buschmann H."/>
            <person name="Saint-Marcoux D."/>
            <person name="Ullrich K.K."/>
            <person name="Haas F.B."/>
            <person name="Vanderstraeten L."/>
            <person name="Becker D."/>
            <person name="Lang D."/>
            <person name="Vosolsobe S."/>
            <person name="Rombauts S."/>
            <person name="Wilhelmsson P.K.I."/>
            <person name="Janitza P."/>
            <person name="Kern R."/>
            <person name="Heyl A."/>
            <person name="Rumpler F."/>
            <person name="Villalobos L.I.A.C."/>
            <person name="Clay J.M."/>
            <person name="Skokan R."/>
            <person name="Toyoda A."/>
            <person name="Suzuki Y."/>
            <person name="Kagoshima H."/>
            <person name="Schijlen E."/>
            <person name="Tajeshwar N."/>
            <person name="Catarino B."/>
            <person name="Hetherington A.J."/>
            <person name="Saltykova A."/>
            <person name="Bonnot C."/>
            <person name="Breuninger H."/>
            <person name="Symeonidi A."/>
            <person name="Radhakrishnan G.V."/>
            <person name="Van Nieuwerburgh F."/>
            <person name="Deforce D."/>
            <person name="Chang C."/>
            <person name="Karol K.G."/>
            <person name="Hedrich R."/>
            <person name="Ulvskov P."/>
            <person name="Glockner G."/>
            <person name="Delwiche C.F."/>
            <person name="Petrasek J."/>
            <person name="Van de Peer Y."/>
            <person name="Friml J."/>
            <person name="Beilby M."/>
            <person name="Dolan L."/>
            <person name="Kohara Y."/>
            <person name="Sugano S."/>
            <person name="Fujiyama A."/>
            <person name="Delaux P.-M."/>
            <person name="Quint M."/>
            <person name="TheiBen G."/>
            <person name="Hagemann M."/>
            <person name="Harholt J."/>
            <person name="Dunand C."/>
            <person name="Zachgo S."/>
            <person name="Langdale J."/>
            <person name="Maumus F."/>
            <person name="Straeten D.V.D."/>
            <person name="Gould S.B."/>
            <person name="Rensing S.A."/>
        </authorList>
    </citation>
    <scope>NUCLEOTIDE SEQUENCE [LARGE SCALE GENOMIC DNA]</scope>
    <source>
        <strain evidence="3 4">S276</strain>
    </source>
</reference>
<gene>
    <name evidence="3" type="ORF">CBR_g29626</name>
</gene>
<organism evidence="3 4">
    <name type="scientific">Chara braunii</name>
    <name type="common">Braun's stonewort</name>
    <dbReference type="NCBI Taxonomy" id="69332"/>
    <lineage>
        <taxon>Eukaryota</taxon>
        <taxon>Viridiplantae</taxon>
        <taxon>Streptophyta</taxon>
        <taxon>Charophyceae</taxon>
        <taxon>Charales</taxon>
        <taxon>Characeae</taxon>
        <taxon>Chara</taxon>
    </lineage>
</organism>
<feature type="compositionally biased region" description="Acidic residues" evidence="2">
    <location>
        <begin position="825"/>
        <end position="851"/>
    </location>
</feature>
<feature type="compositionally biased region" description="Low complexity" evidence="2">
    <location>
        <begin position="765"/>
        <end position="774"/>
    </location>
</feature>
<evidence type="ECO:0000313" key="3">
    <source>
        <dbReference type="EMBL" id="GBG79480.1"/>
    </source>
</evidence>
<feature type="region of interest" description="Disordered" evidence="2">
    <location>
        <begin position="233"/>
        <end position="265"/>
    </location>
</feature>
<feature type="compositionally biased region" description="Basic and acidic residues" evidence="2">
    <location>
        <begin position="684"/>
        <end position="701"/>
    </location>
</feature>
<feature type="compositionally biased region" description="Polar residues" evidence="2">
    <location>
        <begin position="852"/>
        <end position="863"/>
    </location>
</feature>
<feature type="region of interest" description="Disordered" evidence="2">
    <location>
        <begin position="803"/>
        <end position="863"/>
    </location>
</feature>
<evidence type="ECO:0000313" key="4">
    <source>
        <dbReference type="Proteomes" id="UP000265515"/>
    </source>
</evidence>
<feature type="compositionally biased region" description="Polar residues" evidence="2">
    <location>
        <begin position="393"/>
        <end position="413"/>
    </location>
</feature>
<dbReference type="Gramene" id="GBG79480">
    <property type="protein sequence ID" value="GBG79480"/>
    <property type="gene ID" value="CBR_g29626"/>
</dbReference>
<proteinExistence type="predicted"/>
<feature type="compositionally biased region" description="Polar residues" evidence="2">
    <location>
        <begin position="669"/>
        <end position="679"/>
    </location>
</feature>
<dbReference type="AlphaFoldDB" id="A0A388LAY8"/>
<evidence type="ECO:0000256" key="2">
    <source>
        <dbReference type="SAM" id="MobiDB-lite"/>
    </source>
</evidence>
<sequence>MLPVTYAKAIREMFLDSRAFTRQLEDEVTIMRRCRQAYIEEGYDKVIKWDEKGCLGHAYILEHKDTSRWRSICASYNESAGRMDKVVGKAVNHMLWNLPRSTNFNPKSTQQFTGHIQTINKSMASGFAKKGLLAASFDTKDMFSKLSHEAIIQAVEWVVEVYESKGFDHVRVKREGKGVTFGKEAGEVGRRTMSFREKKPGTAEVVSGTATVVAGTATVEAGTETVEAGTSTVVLPPDEQGKGELPAQGEQTRRSQGLHPPRNVIPNAKDKMSITASNMSAGPSNQLSAITFRDPSIYTATDVSTARQARDFPWSHNVNAKGVAVFREDTWKALHHCIHQPAGRDPRLSRQVQPCPQGRVGHCLQTEGSEMNLSDVASRQVEAPVRMWGPPGTTAQQTHDTNWPRDGTSSSTAMLPPGPVAASGTHEEQMQAAYRHRRRERVQYRKQQRTAVAKGDNAGGCQPPPTAHAGSTASCEGVGCEGAPAHAMPAITTSLNPGLAAPLDFRPPHWPSPHVTPFPAYPISGVPEAMPQLPHSRPGIQRGRSPVRRSSRSPDRSHDDKRRRERRRSRSKSRSTSASSRRRRRSGSRDRDQEEGGYEFPYNKPAPGNQVWFTVELRDELYALRRELDRLKKRVDKLADDFKAEGKKKFEFVTTDMLKQAIEAAVRPSNASQTLTTGAPENGVKADHVENTKRSDPHKVSADIQNLQRQLDDMRDLRYQLATIKSSIHTPARRPFISPRTKVISASRTPKKPTPSNKNGGGTSGTKKPTTTSNHNPRRSAVRGMPQARVALRKIPGVIITITEELPDQTEDGDEVQGSRHVGDEPTEVTESSDDEDDAVANSSDEVDDSEQQTSRQFEPSAN</sequence>